<dbReference type="Pfam" id="PF00702">
    <property type="entry name" value="Hydrolase"/>
    <property type="match status" value="1"/>
</dbReference>
<dbReference type="GO" id="GO:0000287">
    <property type="term" value="F:magnesium ion binding"/>
    <property type="evidence" value="ECO:0007669"/>
    <property type="project" value="InterPro"/>
</dbReference>
<dbReference type="SUPFAM" id="SSF48371">
    <property type="entry name" value="ARM repeat"/>
    <property type="match status" value="1"/>
</dbReference>
<dbReference type="PANTHER" id="PTHR20371">
    <property type="entry name" value="ENOLASE-PHOSPHATASE E1"/>
    <property type="match status" value="1"/>
</dbReference>
<accession>T2M374</accession>
<evidence type="ECO:0000256" key="3">
    <source>
        <dbReference type="ARBA" id="ARBA00022801"/>
    </source>
</evidence>
<dbReference type="OrthoDB" id="272500at2759"/>
<gene>
    <name evidence="5" type="primary">ENOPH1</name>
</gene>
<evidence type="ECO:0000256" key="2">
    <source>
        <dbReference type="ARBA" id="ARBA00022605"/>
    </source>
</evidence>
<organism evidence="5">
    <name type="scientific">Hydra vulgaris</name>
    <name type="common">Hydra</name>
    <name type="synonym">Hydra attenuata</name>
    <dbReference type="NCBI Taxonomy" id="6087"/>
    <lineage>
        <taxon>Eukaryota</taxon>
        <taxon>Metazoa</taxon>
        <taxon>Cnidaria</taxon>
        <taxon>Hydrozoa</taxon>
        <taxon>Hydroidolina</taxon>
        <taxon>Anthoathecata</taxon>
        <taxon>Aplanulata</taxon>
        <taxon>Hydridae</taxon>
        <taxon>Hydra</taxon>
    </lineage>
</organism>
<dbReference type="SUPFAM" id="SSF56784">
    <property type="entry name" value="HAD-like"/>
    <property type="match status" value="1"/>
</dbReference>
<dbReference type="GO" id="GO:0007165">
    <property type="term" value="P:signal transduction"/>
    <property type="evidence" value="ECO:0007669"/>
    <property type="project" value="InterPro"/>
</dbReference>
<dbReference type="SFLD" id="SFLDF00044">
    <property type="entry name" value="enolase-phosphatase"/>
    <property type="match status" value="1"/>
</dbReference>
<dbReference type="InterPro" id="IPR023943">
    <property type="entry name" value="Enolase-ppase_E1"/>
</dbReference>
<keyword evidence="2" id="KW-0028">Amino-acid biosynthesis</keyword>
<dbReference type="InterPro" id="IPR036412">
    <property type="entry name" value="HAD-like_sf"/>
</dbReference>
<dbReference type="GO" id="GO:0019509">
    <property type="term" value="P:L-methionine salvage from methylthioadenosine"/>
    <property type="evidence" value="ECO:0007669"/>
    <property type="project" value="InterPro"/>
</dbReference>
<dbReference type="HAMAP" id="MF_01681">
    <property type="entry name" value="Salvage_MtnC"/>
    <property type="match status" value="1"/>
</dbReference>
<evidence type="ECO:0000313" key="5">
    <source>
        <dbReference type="EMBL" id="CDG66708.1"/>
    </source>
</evidence>
<dbReference type="Gene3D" id="3.40.50.1000">
    <property type="entry name" value="HAD superfamily/HAD-like"/>
    <property type="match status" value="1"/>
</dbReference>
<dbReference type="InterPro" id="IPR023214">
    <property type="entry name" value="HAD_sf"/>
</dbReference>
<dbReference type="GO" id="GO:0000159">
    <property type="term" value="C:protein phosphatase type 2A complex"/>
    <property type="evidence" value="ECO:0007669"/>
    <property type="project" value="InterPro"/>
</dbReference>
<feature type="non-terminal residue" evidence="5">
    <location>
        <position position="1"/>
    </location>
</feature>
<dbReference type="GO" id="GO:0019888">
    <property type="term" value="F:protein phosphatase regulator activity"/>
    <property type="evidence" value="ECO:0007669"/>
    <property type="project" value="InterPro"/>
</dbReference>
<reference evidence="5" key="1">
    <citation type="journal article" date="2013" name="Genome Biol. Evol.">
        <title>Punctuated emergences of genetic and phenotypic innovations in eumetazoan, bilaterian, euteleostome, and hominidae ancestors.</title>
        <authorList>
            <person name="Wenger Y."/>
            <person name="Galliot B."/>
        </authorList>
    </citation>
    <scope>NUCLEOTIDE SEQUENCE</scope>
    <source>
        <tissue evidence="5">Whole animals</tissue>
    </source>
</reference>
<dbReference type="AlphaFoldDB" id="T2M374"/>
<dbReference type="SFLD" id="SFLDS00003">
    <property type="entry name" value="Haloacid_Dehalogenase"/>
    <property type="match status" value="1"/>
</dbReference>
<evidence type="ECO:0000256" key="4">
    <source>
        <dbReference type="ARBA" id="ARBA00023167"/>
    </source>
</evidence>
<dbReference type="GO" id="GO:0043874">
    <property type="term" value="F:acireductone synthase activity"/>
    <property type="evidence" value="ECO:0007669"/>
    <property type="project" value="InterPro"/>
</dbReference>
<protein>
    <submittedName>
        <fullName evidence="5">Enolase-phosphatase E1</fullName>
    </submittedName>
</protein>
<dbReference type="FunFam" id="3.40.50.1000:FF:000079">
    <property type="entry name" value="Enolase-phosphatase E1"/>
    <property type="match status" value="1"/>
</dbReference>
<dbReference type="InterPro" id="IPR011989">
    <property type="entry name" value="ARM-like"/>
</dbReference>
<comment type="similarity">
    <text evidence="1">Belongs to the phosphatase 2A regulatory subunit B56 family.</text>
</comment>
<dbReference type="InterPro" id="IPR006439">
    <property type="entry name" value="HAD-SF_hydro_IA"/>
</dbReference>
<dbReference type="Gene3D" id="1.10.720.60">
    <property type="match status" value="1"/>
</dbReference>
<dbReference type="SFLD" id="SFLDG01133">
    <property type="entry name" value="C1.5.4:_Enolase-phosphatase_Li"/>
    <property type="match status" value="1"/>
</dbReference>
<dbReference type="EMBL" id="HAAD01000476">
    <property type="protein sequence ID" value="CDG66708.1"/>
    <property type="molecule type" value="mRNA"/>
</dbReference>
<name>T2M374_HYDVU</name>
<keyword evidence="4" id="KW-0486">Methionine biosynthesis</keyword>
<dbReference type="NCBIfam" id="TIGR01549">
    <property type="entry name" value="HAD-SF-IA-v1"/>
    <property type="match status" value="1"/>
</dbReference>
<dbReference type="Gene3D" id="1.25.10.10">
    <property type="entry name" value="Leucine-rich Repeat Variant"/>
    <property type="match status" value="2"/>
</dbReference>
<dbReference type="InterPro" id="IPR016024">
    <property type="entry name" value="ARM-type_fold"/>
</dbReference>
<keyword evidence="3" id="KW-0378">Hydrolase</keyword>
<dbReference type="NCBIfam" id="TIGR01691">
    <property type="entry name" value="enolase-ppase"/>
    <property type="match status" value="1"/>
</dbReference>
<proteinExistence type="evidence at transcript level"/>
<dbReference type="Pfam" id="PF01603">
    <property type="entry name" value="B56"/>
    <property type="match status" value="2"/>
</dbReference>
<dbReference type="CDD" id="cd01629">
    <property type="entry name" value="HAD_EP"/>
    <property type="match status" value="1"/>
</dbReference>
<dbReference type="InterPro" id="IPR002554">
    <property type="entry name" value="PP2A_B56"/>
</dbReference>
<dbReference type="PANTHER" id="PTHR20371:SF1">
    <property type="entry name" value="ENOLASE-PHOSPHATASE E1"/>
    <property type="match status" value="1"/>
</dbReference>
<sequence length="462" mass="52789">MSSAFASQVMSRTRNSKFVLIVRNTNNSEKESLFIQKLQQCCVLFDFVVDPLSDLKWKEVKRAALNEIVDYLTHNKNVITEPVYPEACNMFSVNVFRALPPSMNPAGAEFDPEEDEPTLEAAWPHLQHFFVDTIRFIYETEHHNGIAELLEVLGSIINGFALPLKEEHKMFLLKVLLPLHKVKALSMHHPQLAYCVVQFLEKDPTLTEPEVNMTNESFKSILIDIEGTTVPISFVKDILFPYVRIHLRQYLEKEFSNDECQEALRDLSNLALENGTLPIINLYDEKEKIVKDTLDNVFWQMDSDMKTTALKKLQGLVWKSGFNSKQLVGEVFPDVVPALKKWNDDGINLYIYSSGSVNAQKLLFRYSDQGDMLEFFKGHFDTAIGSKIEEESYLRIAEKIKTAVEDILFLTDSVNEARAATSAGIKTVLLIRPGNQDLPPEIEFECVKSFDDISVFKNNFKK</sequence>
<evidence type="ECO:0000256" key="1">
    <source>
        <dbReference type="ARBA" id="ARBA00009745"/>
    </source>
</evidence>
<dbReference type="SFLD" id="SFLDG01129">
    <property type="entry name" value="C1.5:_HAD__Beta-PGM__Phosphata"/>
    <property type="match status" value="1"/>
</dbReference>